<dbReference type="EMBL" id="DVNG01000038">
    <property type="protein sequence ID" value="HIU49956.1"/>
    <property type="molecule type" value="Genomic_DNA"/>
</dbReference>
<feature type="domain" description="N-acetyltransferase" evidence="1">
    <location>
        <begin position="121"/>
        <end position="257"/>
    </location>
</feature>
<dbReference type="AlphaFoldDB" id="A0A9D1S7M4"/>
<dbReference type="PROSITE" id="PS51186">
    <property type="entry name" value="GNAT"/>
    <property type="match status" value="1"/>
</dbReference>
<dbReference type="Proteomes" id="UP000824118">
    <property type="component" value="Unassembled WGS sequence"/>
</dbReference>
<name>A0A9D1S7M4_9FIRM</name>
<dbReference type="Gene3D" id="3.40.630.30">
    <property type="match status" value="1"/>
</dbReference>
<sequence length="257" mass="29539">MIKIHEGDFDIKNYLDKFPGDDPFVCRIASLFKAYRELIPFADFWVQLDKNKEAVAALSRLGTQFVLYLTDKADLEEIASFIRVAGATSLLMDGKYSLDLECKKETTGKIMRYIFPKPQLAENDRVISPKLKDVYNLLAENFSDNSNLPDCESFCLDISFKQRRNTSRVCGIEDNDGNLVSCAMTVAETENCAIIGAVATGKRYRNKGFGTYMTKYITSQLFREKKKIYLYREENKNEKFYNTAGYINCGTWKEIYF</sequence>
<evidence type="ECO:0000313" key="2">
    <source>
        <dbReference type="EMBL" id="HIU49956.1"/>
    </source>
</evidence>
<evidence type="ECO:0000259" key="1">
    <source>
        <dbReference type="PROSITE" id="PS51186"/>
    </source>
</evidence>
<organism evidence="2 3">
    <name type="scientific">Candidatus Limousia pullorum</name>
    <dbReference type="NCBI Taxonomy" id="2840860"/>
    <lineage>
        <taxon>Bacteria</taxon>
        <taxon>Bacillati</taxon>
        <taxon>Bacillota</taxon>
        <taxon>Clostridia</taxon>
        <taxon>Eubacteriales</taxon>
        <taxon>Oscillospiraceae</taxon>
        <taxon>Oscillospiraceae incertae sedis</taxon>
        <taxon>Candidatus Limousia</taxon>
    </lineage>
</organism>
<accession>A0A9D1S7M4</accession>
<dbReference type="GO" id="GO:0016747">
    <property type="term" value="F:acyltransferase activity, transferring groups other than amino-acyl groups"/>
    <property type="evidence" value="ECO:0007669"/>
    <property type="project" value="InterPro"/>
</dbReference>
<reference evidence="2" key="1">
    <citation type="submission" date="2020-10" db="EMBL/GenBank/DDBJ databases">
        <authorList>
            <person name="Gilroy R."/>
        </authorList>
    </citation>
    <scope>NUCLEOTIDE SEQUENCE</scope>
    <source>
        <strain evidence="2">ChiGjej1B1-1684</strain>
    </source>
</reference>
<dbReference type="InterPro" id="IPR000182">
    <property type="entry name" value="GNAT_dom"/>
</dbReference>
<evidence type="ECO:0000313" key="3">
    <source>
        <dbReference type="Proteomes" id="UP000824118"/>
    </source>
</evidence>
<comment type="caution">
    <text evidence="2">The sequence shown here is derived from an EMBL/GenBank/DDBJ whole genome shotgun (WGS) entry which is preliminary data.</text>
</comment>
<dbReference type="Pfam" id="PF00583">
    <property type="entry name" value="Acetyltransf_1"/>
    <property type="match status" value="1"/>
</dbReference>
<gene>
    <name evidence="2" type="ORF">IAD22_02950</name>
</gene>
<proteinExistence type="predicted"/>
<reference evidence="2" key="2">
    <citation type="journal article" date="2021" name="PeerJ">
        <title>Extensive microbial diversity within the chicken gut microbiome revealed by metagenomics and culture.</title>
        <authorList>
            <person name="Gilroy R."/>
            <person name="Ravi A."/>
            <person name="Getino M."/>
            <person name="Pursley I."/>
            <person name="Horton D.L."/>
            <person name="Alikhan N.F."/>
            <person name="Baker D."/>
            <person name="Gharbi K."/>
            <person name="Hall N."/>
            <person name="Watson M."/>
            <person name="Adriaenssens E.M."/>
            <person name="Foster-Nyarko E."/>
            <person name="Jarju S."/>
            <person name="Secka A."/>
            <person name="Antonio M."/>
            <person name="Oren A."/>
            <person name="Chaudhuri R.R."/>
            <person name="La Ragione R."/>
            <person name="Hildebrand F."/>
            <person name="Pallen M.J."/>
        </authorList>
    </citation>
    <scope>NUCLEOTIDE SEQUENCE</scope>
    <source>
        <strain evidence="2">ChiGjej1B1-1684</strain>
    </source>
</reference>
<protein>
    <submittedName>
        <fullName evidence="2">GNAT family N-acetyltransferase</fullName>
    </submittedName>
</protein>
<dbReference type="SUPFAM" id="SSF55729">
    <property type="entry name" value="Acyl-CoA N-acyltransferases (Nat)"/>
    <property type="match status" value="1"/>
</dbReference>
<dbReference type="InterPro" id="IPR016181">
    <property type="entry name" value="Acyl_CoA_acyltransferase"/>
</dbReference>